<dbReference type="RefSeq" id="WP_194452371.1">
    <property type="nucleotide sequence ID" value="NZ_CP063849.1"/>
</dbReference>
<keyword evidence="3" id="KW-0326">Glycosidase</keyword>
<dbReference type="Pfam" id="PF00703">
    <property type="entry name" value="Glyco_hydro_2"/>
    <property type="match status" value="1"/>
</dbReference>
<feature type="signal peptide" evidence="5">
    <location>
        <begin position="1"/>
        <end position="43"/>
    </location>
</feature>
<dbReference type="AlphaFoldDB" id="A0A7S7SN90"/>
<evidence type="ECO:0000256" key="2">
    <source>
        <dbReference type="ARBA" id="ARBA00022801"/>
    </source>
</evidence>
<dbReference type="KEGG" id="pfer:IRI77_12435"/>
<evidence type="ECO:0000256" key="1">
    <source>
        <dbReference type="ARBA" id="ARBA00007401"/>
    </source>
</evidence>
<dbReference type="InterPro" id="IPR051913">
    <property type="entry name" value="GH2_Domain-Containing"/>
</dbReference>
<feature type="region of interest" description="Disordered" evidence="4">
    <location>
        <begin position="1"/>
        <end position="21"/>
    </location>
</feature>
<keyword evidence="12" id="KW-1185">Reference proteome</keyword>
<evidence type="ECO:0000313" key="11">
    <source>
        <dbReference type="EMBL" id="QOY90713.1"/>
    </source>
</evidence>
<evidence type="ECO:0000259" key="10">
    <source>
        <dbReference type="Pfam" id="PF18565"/>
    </source>
</evidence>
<dbReference type="PRINTS" id="PR00132">
    <property type="entry name" value="GLHYDRLASE2"/>
</dbReference>
<evidence type="ECO:0000256" key="5">
    <source>
        <dbReference type="SAM" id="SignalP"/>
    </source>
</evidence>
<evidence type="ECO:0000313" key="12">
    <source>
        <dbReference type="Proteomes" id="UP000593892"/>
    </source>
</evidence>
<keyword evidence="2" id="KW-0378">Hydrolase</keyword>
<dbReference type="Gene3D" id="2.60.120.260">
    <property type="entry name" value="Galactose-binding domain-like"/>
    <property type="match status" value="1"/>
</dbReference>
<dbReference type="InterPro" id="IPR017853">
    <property type="entry name" value="GH"/>
</dbReference>
<feature type="compositionally biased region" description="Basic and acidic residues" evidence="4">
    <location>
        <begin position="1"/>
        <end position="14"/>
    </location>
</feature>
<dbReference type="InterPro" id="IPR008979">
    <property type="entry name" value="Galactose-bd-like_sf"/>
</dbReference>
<dbReference type="Gene3D" id="3.20.20.80">
    <property type="entry name" value="Glycosidases"/>
    <property type="match status" value="1"/>
</dbReference>
<comment type="similarity">
    <text evidence="1">Belongs to the glycosyl hydrolase 2 family.</text>
</comment>
<dbReference type="InterPro" id="IPR006311">
    <property type="entry name" value="TAT_signal"/>
</dbReference>
<evidence type="ECO:0000259" key="8">
    <source>
        <dbReference type="Pfam" id="PF02837"/>
    </source>
</evidence>
<evidence type="ECO:0000259" key="6">
    <source>
        <dbReference type="Pfam" id="PF00703"/>
    </source>
</evidence>
<evidence type="ECO:0000259" key="7">
    <source>
        <dbReference type="Pfam" id="PF02836"/>
    </source>
</evidence>
<keyword evidence="5" id="KW-0732">Signal</keyword>
<dbReference type="InterPro" id="IPR006102">
    <property type="entry name" value="Ig-like_GH2"/>
</dbReference>
<dbReference type="GO" id="GO:0005975">
    <property type="term" value="P:carbohydrate metabolic process"/>
    <property type="evidence" value="ECO:0007669"/>
    <property type="project" value="InterPro"/>
</dbReference>
<dbReference type="Pfam" id="PF02836">
    <property type="entry name" value="Glyco_hydro_2_C"/>
    <property type="match status" value="1"/>
</dbReference>
<dbReference type="InterPro" id="IPR006101">
    <property type="entry name" value="Glyco_hydro_2"/>
</dbReference>
<protein>
    <submittedName>
        <fullName evidence="11">DUF4982 domain-containing protein</fullName>
    </submittedName>
</protein>
<proteinExistence type="inferred from homology"/>
<feature type="domain" description="Glycoside hydrolase family 2" evidence="10">
    <location>
        <begin position="766"/>
        <end position="866"/>
    </location>
</feature>
<dbReference type="InterPro" id="IPR006103">
    <property type="entry name" value="Glyco_hydro_2_cat"/>
</dbReference>
<dbReference type="Pfam" id="PF02837">
    <property type="entry name" value="Glyco_hydro_2_N"/>
    <property type="match status" value="1"/>
</dbReference>
<feature type="region of interest" description="Disordered" evidence="4">
    <location>
        <begin position="585"/>
        <end position="607"/>
    </location>
</feature>
<dbReference type="InterPro" id="IPR013783">
    <property type="entry name" value="Ig-like_fold"/>
</dbReference>
<dbReference type="EMBL" id="CP063849">
    <property type="protein sequence ID" value="QOY90713.1"/>
    <property type="molecule type" value="Genomic_DNA"/>
</dbReference>
<accession>A0A7S7SN90</accession>
<name>A0A7S7SN90_PALFE</name>
<gene>
    <name evidence="11" type="ORF">IRI77_12435</name>
</gene>
<dbReference type="PANTHER" id="PTHR42732">
    <property type="entry name" value="BETA-GALACTOSIDASE"/>
    <property type="match status" value="1"/>
</dbReference>
<dbReference type="SUPFAM" id="SSF49785">
    <property type="entry name" value="Galactose-binding domain-like"/>
    <property type="match status" value="1"/>
</dbReference>
<feature type="chain" id="PRO_5032671476" evidence="5">
    <location>
        <begin position="44"/>
        <end position="871"/>
    </location>
</feature>
<dbReference type="InterPro" id="IPR040605">
    <property type="entry name" value="Glyco_hydro2_dom5"/>
</dbReference>
<dbReference type="InterPro" id="IPR023232">
    <property type="entry name" value="Glyco_hydro_2_AS"/>
</dbReference>
<feature type="domain" description="Glycoside hydrolase family 2 catalytic" evidence="7">
    <location>
        <begin position="354"/>
        <end position="505"/>
    </location>
</feature>
<dbReference type="Proteomes" id="UP000593892">
    <property type="component" value="Chromosome"/>
</dbReference>
<evidence type="ECO:0000259" key="9">
    <source>
        <dbReference type="Pfam" id="PF16355"/>
    </source>
</evidence>
<reference evidence="11 12" key="1">
    <citation type="submission" date="2020-10" db="EMBL/GenBank/DDBJ databases">
        <title>Complete genome sequence of Paludibaculum fermentans P105T, a facultatively anaerobic acidobacterium capable of dissimilatory Fe(III) reduction.</title>
        <authorList>
            <person name="Dedysh S.N."/>
            <person name="Beletsky A.V."/>
            <person name="Kulichevskaya I.S."/>
            <person name="Mardanov A.V."/>
            <person name="Ravin N.V."/>
        </authorList>
    </citation>
    <scope>NUCLEOTIDE SEQUENCE [LARGE SCALE GENOMIC DNA]</scope>
    <source>
        <strain evidence="11 12">P105</strain>
    </source>
</reference>
<feature type="domain" description="Glycosyl hydrolases family 2 sugar binding" evidence="8">
    <location>
        <begin position="137"/>
        <end position="230"/>
    </location>
</feature>
<dbReference type="SUPFAM" id="SSF49303">
    <property type="entry name" value="beta-Galactosidase/glucuronidase domain"/>
    <property type="match status" value="1"/>
</dbReference>
<dbReference type="PANTHER" id="PTHR42732:SF1">
    <property type="entry name" value="BETA-MANNOSIDASE"/>
    <property type="match status" value="1"/>
</dbReference>
<dbReference type="PROSITE" id="PS51318">
    <property type="entry name" value="TAT"/>
    <property type="match status" value="1"/>
</dbReference>
<sequence>MEPKQPDEARESRETPTGFPRRSALQAAAALFSASFLTPPAAAAPTAVAPPKRNQGFDEDWRFLRADAPGAEQPAFNDSAWRTLSLPHDWSVEDLPPRPAHGNGEGVLWGTAGLPTRVGPFDTDLSAGGRDTGWFVGGTGWYRKHFRVDALPPGGQVEIVFDGVYMNSDVWLNGQLLGNQPYGYTTFAYDLTPHLSRNGANILAVRVRNEGRNSRWYSGSGIYRHVWLNTTAGVRIPTWSLFVTTPEVSPQRAAVKVSAFVENRTNAAVEASVRIQLLDGKTVAATQTVTLSVAPGSTGLAEHTFTLDTPKLWSLATPHLYRAEATLVAAGTPADSATTSFGIRRIEIDAANGLRLNGASIKLKGGCLHHDNGLLGACAIDRAEERRIELMKANGFNAIRTSHNPPSPAFLDACDRLGMLVLDEAFDQWGRQKNPQDYHLYFDKWWQHDLDAMILRDRNHPCVFLWSIGNEIPERAEPAGVEIAKRLVERIRRLDPTRLVTSAISGAFAGSESLDPAFVHLDVGGYNYMWGFYEKDHARHPERIILGTESFPQHAFQNWQLVEKHPYVLGDFVWTGMDHLGESSIGNAQLSSPGRGGPPDQRPAQPSGLGNIFTGLTSFGNISLPFPWFNCYCGDIDLIGQLKPQGYYRRILWGLSKLEMAVQRPVPAGQIESISAWGWSDELRSWTWPGSEGRTLKVRVYTTGDQVRLLLNSEEIGSKPVSAATQLTAEFDVPYRPGVLKAIAYQAGQPISELAFQTTGKPARVKLTADRLEIRRDRNDLSFVTVEIVDAAGLRVPDTVIPVAFTVNGAGELAAAGSANPKDPFSFRKPRPKTFHGQCLAILRSKGVAGTLQLEAQAEGLAAGAISIRVV</sequence>
<dbReference type="InterPro" id="IPR032311">
    <property type="entry name" value="DUF4982"/>
</dbReference>
<organism evidence="11 12">
    <name type="scientific">Paludibaculum fermentans</name>
    <dbReference type="NCBI Taxonomy" id="1473598"/>
    <lineage>
        <taxon>Bacteria</taxon>
        <taxon>Pseudomonadati</taxon>
        <taxon>Acidobacteriota</taxon>
        <taxon>Terriglobia</taxon>
        <taxon>Bryobacterales</taxon>
        <taxon>Bryobacteraceae</taxon>
        <taxon>Paludibaculum</taxon>
    </lineage>
</organism>
<dbReference type="Pfam" id="PF18565">
    <property type="entry name" value="Glyco_hydro2_C5"/>
    <property type="match status" value="1"/>
</dbReference>
<dbReference type="InterPro" id="IPR036156">
    <property type="entry name" value="Beta-gal/glucu_dom_sf"/>
</dbReference>
<dbReference type="Gene3D" id="2.60.40.10">
    <property type="entry name" value="Immunoglobulins"/>
    <property type="match status" value="3"/>
</dbReference>
<dbReference type="PROSITE" id="PS00608">
    <property type="entry name" value="GLYCOSYL_HYDROL_F2_2"/>
    <property type="match status" value="1"/>
</dbReference>
<dbReference type="GO" id="GO:0004553">
    <property type="term" value="F:hydrolase activity, hydrolyzing O-glycosyl compounds"/>
    <property type="evidence" value="ECO:0007669"/>
    <property type="project" value="InterPro"/>
</dbReference>
<dbReference type="SUPFAM" id="SSF51445">
    <property type="entry name" value="(Trans)glycosidases"/>
    <property type="match status" value="1"/>
</dbReference>
<feature type="domain" description="DUF4982" evidence="9">
    <location>
        <begin position="693"/>
        <end position="751"/>
    </location>
</feature>
<dbReference type="Pfam" id="PF16355">
    <property type="entry name" value="DUF4982"/>
    <property type="match status" value="1"/>
</dbReference>
<feature type="domain" description="Glycoside hydrolase family 2 immunoglobulin-like beta-sandwich" evidence="6">
    <location>
        <begin position="243"/>
        <end position="344"/>
    </location>
</feature>
<evidence type="ECO:0000256" key="4">
    <source>
        <dbReference type="SAM" id="MobiDB-lite"/>
    </source>
</evidence>
<evidence type="ECO:0000256" key="3">
    <source>
        <dbReference type="ARBA" id="ARBA00023295"/>
    </source>
</evidence>
<dbReference type="InterPro" id="IPR006104">
    <property type="entry name" value="Glyco_hydro_2_N"/>
</dbReference>